<feature type="region of interest" description="Disordered" evidence="8">
    <location>
        <begin position="739"/>
        <end position="763"/>
    </location>
</feature>
<dbReference type="PANTHER" id="PTHR16024:SF6">
    <property type="entry name" value="XK-RELATED PROTEIN"/>
    <property type="match status" value="1"/>
</dbReference>
<feature type="region of interest" description="Disordered" evidence="8">
    <location>
        <begin position="399"/>
        <end position="428"/>
    </location>
</feature>
<evidence type="ECO:0000256" key="2">
    <source>
        <dbReference type="ARBA" id="ARBA00008789"/>
    </source>
</evidence>
<dbReference type="AlphaFoldDB" id="V4CF30"/>
<dbReference type="Proteomes" id="UP000030746">
    <property type="component" value="Unassembled WGS sequence"/>
</dbReference>
<dbReference type="RefSeq" id="XP_009048724.1">
    <property type="nucleotide sequence ID" value="XM_009050476.1"/>
</dbReference>
<evidence type="ECO:0000256" key="4">
    <source>
        <dbReference type="ARBA" id="ARBA00022692"/>
    </source>
</evidence>
<dbReference type="KEGG" id="lgi:LOTGIDRAFT_157886"/>
<feature type="compositionally biased region" description="Basic and acidic residues" evidence="8">
    <location>
        <begin position="1091"/>
        <end position="1101"/>
    </location>
</feature>
<dbReference type="Pfam" id="PF09815">
    <property type="entry name" value="XK-related"/>
    <property type="match status" value="1"/>
</dbReference>
<dbReference type="EMBL" id="KB200701">
    <property type="protein sequence ID" value="ESP00605.1"/>
    <property type="molecule type" value="Genomic_DNA"/>
</dbReference>
<feature type="transmembrane region" description="Helical" evidence="7">
    <location>
        <begin position="220"/>
        <end position="244"/>
    </location>
</feature>
<sequence>MAEKKFTCYDLFVNLISLLTFLVDIGTDILVAVEFYEKGHIVWGSLSVLFIALPAVVMQFFSIKWYYNDGSLTCLTFLPHLLLLGPVFRYVGVIRQGLKARQKTGDVVRHTSNVFNQQNDISILRLIEAFLESAPQLCLHLYIVLITLEIDWLSGLKDSSVPTDDETAGVSLVSSLLSLSWAITAYTDALRLAYQVGYTRRWIGLILHTIWRNFMITARVTALVLFASVFKAWVFLVVGIHWLVMTIIIGIQGIDFGDGWLETNLFRMVAGFIHIFCFLNVKDGSTRLRLAGFYILIILENVGLWVCWYFYTDVPELATISGVIVFGSFVLGLVFLLIYYGSCHPGGPISILQINPPVTYQPTIVRRGDRNQETRKDIFNQSDSILDYNQSRYTMVDLSGFQSPKGQGGDGEQGPSSPFVHSATNTPCPRTATDRNLMAIWESSSQLALNNSDQGGFKNSNSQSKLSVISDQTQQRQSKTKDEDYSIMYNEGTDGLMFRIRSQKDLRNSDCSPYSVTNLSIINSNPCSLSPLDAHKLWEESKRRLSRSPISTSSSESSIQKFFRGEKARSSISSTYSSEIFNDNNITVREAPPPQDGVPVYNLESHPVIIKPPVPVFETFNDSAEIQHGSVLKLKNDFDQDIRNEQKKQQVTEKYFTAKHHQSSNSPVSKDLPIPSFAPPAPTMAATNPKKLVSFSSNLVELEPVYNHYKYGCLTPDVLNFPTPEKLRSFQNQNEWNSEIPSRSYSNQNESSPNTSNNSGGAQEAPVCINSSILSGNSCCSPTFPFIDETCSEASSEKSSVRPPCDPKVCYMSAVTQLADNEVAEVMQNSVEEQELGCVDTVGPIQQAPVLPESLYHPSSMRQPQDRTVVDGHDLRKNTNDCNRSWPDEIVTPVAVEQVRSPPSYKEACQRSKVLSFIKGTQEASEAIPENCELGFDASQLPISSRDASLRLDYLNIDPSPNINMSGNPKLRSEKHSKYRLNVSDPGSTPIKLQEFEDSPAKFGRNIDLFKTGDWNRLEDQNVGRNSQKSVSRRPLSGNFEMREMEASPYTLELSDVPENSKENDIDPNSMSPPLKSSSLKTSLARKRSISRRDSLNKEFENSGNYVKAQPSGSKFTNIKRRSDYVQYGKAAKDRENIGPRKRRNSGSKTPKKNRNSGGYNDSFESDSINHKSRQPLGSLDNSPVVVSHQSFRSKPDFRFSVTPKKTTSLNIVSDDIINKQPIRKWAPANLNTITPDKKSQSMRKTSSRKNHLQLPAYGLSKTRSMEHLY</sequence>
<feature type="compositionally biased region" description="Polar residues" evidence="8">
    <location>
        <begin position="739"/>
        <end position="761"/>
    </location>
</feature>
<evidence type="ECO:0000256" key="7">
    <source>
        <dbReference type="RuleBase" id="RU910716"/>
    </source>
</evidence>
<feature type="transmembrane region" description="Helical" evidence="7">
    <location>
        <begin position="75"/>
        <end position="93"/>
    </location>
</feature>
<evidence type="ECO:0000256" key="6">
    <source>
        <dbReference type="ARBA" id="ARBA00023136"/>
    </source>
</evidence>
<feature type="compositionally biased region" description="Basic residues" evidence="8">
    <location>
        <begin position="1140"/>
        <end position="1155"/>
    </location>
</feature>
<evidence type="ECO:0000256" key="5">
    <source>
        <dbReference type="ARBA" id="ARBA00022989"/>
    </source>
</evidence>
<accession>V4CF30</accession>
<feature type="transmembrane region" description="Helical" evidence="7">
    <location>
        <begin position="293"/>
        <end position="311"/>
    </location>
</feature>
<dbReference type="CTD" id="20237539"/>
<dbReference type="HOGENOM" id="CLU_264032_0_0_1"/>
<protein>
    <recommendedName>
        <fullName evidence="7">XK-related protein</fullName>
    </recommendedName>
</protein>
<keyword evidence="6 7" id="KW-0472">Membrane</keyword>
<feature type="transmembrane region" description="Helical" evidence="7">
    <location>
        <begin position="40"/>
        <end position="63"/>
    </location>
</feature>
<comment type="similarity">
    <text evidence="2 7">Belongs to the XK family.</text>
</comment>
<keyword evidence="5 7" id="KW-1133">Transmembrane helix</keyword>
<feature type="region of interest" description="Disordered" evidence="8">
    <location>
        <begin position="1234"/>
        <end position="1259"/>
    </location>
</feature>
<proteinExistence type="inferred from homology"/>
<dbReference type="OMA" id="TICTFLP"/>
<dbReference type="GeneID" id="20237539"/>
<evidence type="ECO:0000256" key="1">
    <source>
        <dbReference type="ARBA" id="ARBA00004651"/>
    </source>
</evidence>
<feature type="region of interest" description="Disordered" evidence="8">
    <location>
        <begin position="451"/>
        <end position="483"/>
    </location>
</feature>
<comment type="subcellular location">
    <subcellularLocation>
        <location evidence="1">Cell membrane</location>
        <topology evidence="1">Multi-pass membrane protein</topology>
    </subcellularLocation>
    <subcellularLocation>
        <location evidence="7">Membrane</location>
        <topology evidence="7">Multi-pass membrane protein</topology>
    </subcellularLocation>
</comment>
<keyword evidence="10" id="KW-1185">Reference proteome</keyword>
<feature type="compositionally biased region" description="Polar residues" evidence="8">
    <location>
        <begin position="451"/>
        <end position="477"/>
    </location>
</feature>
<dbReference type="InterPro" id="IPR018629">
    <property type="entry name" value="XK-rel"/>
</dbReference>
<dbReference type="OrthoDB" id="6356248at2759"/>
<feature type="transmembrane region" description="Helical" evidence="7">
    <location>
        <begin position="317"/>
        <end position="340"/>
    </location>
</feature>
<gene>
    <name evidence="9" type="ORF">LOTGIDRAFT_157886</name>
</gene>
<dbReference type="GO" id="GO:0005886">
    <property type="term" value="C:plasma membrane"/>
    <property type="evidence" value="ECO:0007669"/>
    <property type="project" value="UniProtKB-SubCell"/>
</dbReference>
<organism evidence="9 10">
    <name type="scientific">Lottia gigantea</name>
    <name type="common">Giant owl limpet</name>
    <dbReference type="NCBI Taxonomy" id="225164"/>
    <lineage>
        <taxon>Eukaryota</taxon>
        <taxon>Metazoa</taxon>
        <taxon>Spiralia</taxon>
        <taxon>Lophotrochozoa</taxon>
        <taxon>Mollusca</taxon>
        <taxon>Gastropoda</taxon>
        <taxon>Patellogastropoda</taxon>
        <taxon>Lottioidea</taxon>
        <taxon>Lottiidae</taxon>
        <taxon>Lottia</taxon>
    </lineage>
</organism>
<keyword evidence="3" id="KW-1003">Cell membrane</keyword>
<dbReference type="PANTHER" id="PTHR16024">
    <property type="entry name" value="XK-RELATED PROTEIN"/>
    <property type="match status" value="1"/>
</dbReference>
<evidence type="ECO:0000256" key="8">
    <source>
        <dbReference type="SAM" id="MobiDB-lite"/>
    </source>
</evidence>
<evidence type="ECO:0000256" key="3">
    <source>
        <dbReference type="ARBA" id="ARBA00022475"/>
    </source>
</evidence>
<evidence type="ECO:0000313" key="9">
    <source>
        <dbReference type="EMBL" id="ESP00605.1"/>
    </source>
</evidence>
<feature type="region of interest" description="Disordered" evidence="8">
    <location>
        <begin position="1020"/>
        <end position="1185"/>
    </location>
</feature>
<feature type="transmembrane region" description="Helical" evidence="7">
    <location>
        <begin position="12"/>
        <end position="33"/>
    </location>
</feature>
<name>V4CF30_LOTGI</name>
<keyword evidence="4 7" id="KW-0812">Transmembrane</keyword>
<feature type="compositionally biased region" description="Low complexity" evidence="8">
    <location>
        <begin position="1068"/>
        <end position="1083"/>
    </location>
</feature>
<reference evidence="9 10" key="1">
    <citation type="journal article" date="2013" name="Nature">
        <title>Insights into bilaterian evolution from three spiralian genomes.</title>
        <authorList>
            <person name="Simakov O."/>
            <person name="Marletaz F."/>
            <person name="Cho S.J."/>
            <person name="Edsinger-Gonzales E."/>
            <person name="Havlak P."/>
            <person name="Hellsten U."/>
            <person name="Kuo D.H."/>
            <person name="Larsson T."/>
            <person name="Lv J."/>
            <person name="Arendt D."/>
            <person name="Savage R."/>
            <person name="Osoegawa K."/>
            <person name="de Jong P."/>
            <person name="Grimwood J."/>
            <person name="Chapman J.A."/>
            <person name="Shapiro H."/>
            <person name="Aerts A."/>
            <person name="Otillar R.P."/>
            <person name="Terry A.Y."/>
            <person name="Boore J.L."/>
            <person name="Grigoriev I.V."/>
            <person name="Lindberg D.R."/>
            <person name="Seaver E.C."/>
            <person name="Weisblat D.A."/>
            <person name="Putnam N.H."/>
            <person name="Rokhsar D.S."/>
        </authorList>
    </citation>
    <scope>NUCLEOTIDE SEQUENCE [LARGE SCALE GENOMIC DNA]</scope>
</reference>
<evidence type="ECO:0000313" key="10">
    <source>
        <dbReference type="Proteomes" id="UP000030746"/>
    </source>
</evidence>
<dbReference type="InterPro" id="IPR050895">
    <property type="entry name" value="XK-related_scramblase"/>
</dbReference>